<evidence type="ECO:0000259" key="5">
    <source>
        <dbReference type="Pfam" id="PF00389"/>
    </source>
</evidence>
<dbReference type="InterPro" id="IPR036291">
    <property type="entry name" value="NAD(P)-bd_dom_sf"/>
</dbReference>
<dbReference type="RefSeq" id="WP_380539591.1">
    <property type="nucleotide sequence ID" value="NZ_JBHFAB010000020.1"/>
</dbReference>
<dbReference type="InterPro" id="IPR006140">
    <property type="entry name" value="D-isomer_DH_NAD-bd"/>
</dbReference>
<evidence type="ECO:0000313" key="7">
    <source>
        <dbReference type="EMBL" id="MFC1419740.1"/>
    </source>
</evidence>
<dbReference type="Pfam" id="PF02826">
    <property type="entry name" value="2-Hacid_dh_C"/>
    <property type="match status" value="1"/>
</dbReference>
<gene>
    <name evidence="7" type="ORF">ACEZDE_24335</name>
</gene>
<organism evidence="7 8">
    <name type="scientific">Streptacidiphilus cavernicola</name>
    <dbReference type="NCBI Taxonomy" id="3342716"/>
    <lineage>
        <taxon>Bacteria</taxon>
        <taxon>Bacillati</taxon>
        <taxon>Actinomycetota</taxon>
        <taxon>Actinomycetes</taxon>
        <taxon>Kitasatosporales</taxon>
        <taxon>Streptomycetaceae</taxon>
        <taxon>Streptacidiphilus</taxon>
    </lineage>
</organism>
<evidence type="ECO:0000256" key="2">
    <source>
        <dbReference type="ARBA" id="ARBA00023002"/>
    </source>
</evidence>
<keyword evidence="3" id="KW-0520">NAD</keyword>
<sequence length="335" mass="35632">MRSAVAAAIFDAESRRRLGELVDLGPTSAPAPSPLPVFDDLGTPAARTALATAEVLVTGWGCPPLDESVLAAAPRLRAVVHTAGSVKGHVTEACWQRGIQVTSAAAANAVPVAEFTLAAILFANKRVLPARDGYRRVRDGAADWHARLATAGNYRRRTGILGASRIGRRVIGLLQPFDLEVLVSDPFLAPDEAAALGAEPVPLPELFRGSDVVSVHAPWLPSTEGLVSRALLASMPDGATLVNTARGALVDQRALEQELVSGRLNAVLDVTSPEVLPAGSPLYDLPNVLLTPHIAGSMGNELRRMADYALDELERWTEGIPFLDPIRHDTWDRIA</sequence>
<dbReference type="PANTHER" id="PTHR10996">
    <property type="entry name" value="2-HYDROXYACID DEHYDROGENASE-RELATED"/>
    <property type="match status" value="1"/>
</dbReference>
<dbReference type="PROSITE" id="PS00670">
    <property type="entry name" value="D_2_HYDROXYACID_DH_2"/>
    <property type="match status" value="1"/>
</dbReference>
<keyword evidence="2 4" id="KW-0560">Oxidoreductase</keyword>
<comment type="caution">
    <text evidence="7">The sequence shown here is derived from an EMBL/GenBank/DDBJ whole genome shotgun (WGS) entry which is preliminary data.</text>
</comment>
<dbReference type="Gene3D" id="3.40.50.720">
    <property type="entry name" value="NAD(P)-binding Rossmann-like Domain"/>
    <property type="match status" value="2"/>
</dbReference>
<evidence type="ECO:0000256" key="4">
    <source>
        <dbReference type="RuleBase" id="RU003719"/>
    </source>
</evidence>
<evidence type="ECO:0000259" key="6">
    <source>
        <dbReference type="Pfam" id="PF02826"/>
    </source>
</evidence>
<comment type="similarity">
    <text evidence="1 4">Belongs to the D-isomer specific 2-hydroxyacid dehydrogenase family.</text>
</comment>
<proteinExistence type="inferred from homology"/>
<evidence type="ECO:0000256" key="1">
    <source>
        <dbReference type="ARBA" id="ARBA00005854"/>
    </source>
</evidence>
<feature type="domain" description="D-isomer specific 2-hydroxyacid dehydrogenase catalytic" evidence="5">
    <location>
        <begin position="48"/>
        <end position="320"/>
    </location>
</feature>
<dbReference type="CDD" id="cd12167">
    <property type="entry name" value="2-Hacid_dh_8"/>
    <property type="match status" value="1"/>
</dbReference>
<evidence type="ECO:0000313" key="8">
    <source>
        <dbReference type="Proteomes" id="UP001592531"/>
    </source>
</evidence>
<dbReference type="InterPro" id="IPR050223">
    <property type="entry name" value="D-isomer_2-hydroxyacid_DH"/>
</dbReference>
<name>A0ABV6W155_9ACTN</name>
<feature type="domain" description="D-isomer specific 2-hydroxyacid dehydrogenase NAD-binding" evidence="6">
    <location>
        <begin position="132"/>
        <end position="295"/>
    </location>
</feature>
<dbReference type="InterPro" id="IPR029753">
    <property type="entry name" value="D-isomer_DH_CS"/>
</dbReference>
<protein>
    <submittedName>
        <fullName evidence="7">Hydroxyacid dehydrogenase</fullName>
    </submittedName>
</protein>
<dbReference type="Pfam" id="PF00389">
    <property type="entry name" value="2-Hacid_dh"/>
    <property type="match status" value="1"/>
</dbReference>
<reference evidence="7 8" key="1">
    <citation type="submission" date="2024-09" db="EMBL/GenBank/DDBJ databases">
        <authorList>
            <person name="Lee S.D."/>
        </authorList>
    </citation>
    <scope>NUCLEOTIDE SEQUENCE [LARGE SCALE GENOMIC DNA]</scope>
    <source>
        <strain evidence="7 8">N8-3</strain>
    </source>
</reference>
<dbReference type="PANTHER" id="PTHR10996:SF178">
    <property type="entry name" value="2-HYDROXYACID DEHYDROGENASE YGL185C-RELATED"/>
    <property type="match status" value="1"/>
</dbReference>
<dbReference type="SUPFAM" id="SSF52283">
    <property type="entry name" value="Formate/glycerate dehydrogenase catalytic domain-like"/>
    <property type="match status" value="1"/>
</dbReference>
<dbReference type="Proteomes" id="UP001592531">
    <property type="component" value="Unassembled WGS sequence"/>
</dbReference>
<accession>A0ABV6W155</accession>
<evidence type="ECO:0000256" key="3">
    <source>
        <dbReference type="ARBA" id="ARBA00023027"/>
    </source>
</evidence>
<dbReference type="InterPro" id="IPR006139">
    <property type="entry name" value="D-isomer_2_OHA_DH_cat_dom"/>
</dbReference>
<keyword evidence="8" id="KW-1185">Reference proteome</keyword>
<dbReference type="EMBL" id="JBHFAB010000020">
    <property type="protein sequence ID" value="MFC1419740.1"/>
    <property type="molecule type" value="Genomic_DNA"/>
</dbReference>
<dbReference type="SUPFAM" id="SSF51735">
    <property type="entry name" value="NAD(P)-binding Rossmann-fold domains"/>
    <property type="match status" value="1"/>
</dbReference>